<dbReference type="EMBL" id="JAWPEI010000038">
    <property type="protein sequence ID" value="KAK4706943.1"/>
    <property type="molecule type" value="Genomic_DNA"/>
</dbReference>
<sequence>MKQASDLKSISIVNNIVEQASGMSIEKRFGVDALAVVMMNFEGDGIEDYDELVAALDRFEFHSKPKKLELDMKNRDSPPAKLSMEEAKKLELKAMPSHLRYVFLGRDGTLPVIIAADLSEVQVEALVSVLKRFKRAIGWTIADIIRIPPSICSHIIQLMPDNKPSIKHQRR</sequence>
<comment type="caution">
    <text evidence="1">The sequence shown here is derived from an EMBL/GenBank/DDBJ whole genome shotgun (WGS) entry which is preliminary data.</text>
</comment>
<gene>
    <name evidence="1" type="ORF">R3W88_033504</name>
</gene>
<evidence type="ECO:0008006" key="3">
    <source>
        <dbReference type="Google" id="ProtNLM"/>
    </source>
</evidence>
<keyword evidence="2" id="KW-1185">Reference proteome</keyword>
<protein>
    <recommendedName>
        <fullName evidence="3">Reverse transcriptase domain-containing protein</fullName>
    </recommendedName>
</protein>
<evidence type="ECO:0000313" key="1">
    <source>
        <dbReference type="EMBL" id="KAK4706943.1"/>
    </source>
</evidence>
<accession>A0AAV9K0X9</accession>
<dbReference type="AlphaFoldDB" id="A0AAV9K0X9"/>
<reference evidence="1 2" key="1">
    <citation type="submission" date="2023-10" db="EMBL/GenBank/DDBJ databases">
        <title>Genome-Wide Identification Analysis in wild type Solanum Pinnatisectum Reveals Some Genes Defensing Phytophthora Infestans.</title>
        <authorList>
            <person name="Sun C."/>
        </authorList>
    </citation>
    <scope>NUCLEOTIDE SEQUENCE [LARGE SCALE GENOMIC DNA]</scope>
    <source>
        <strain evidence="1">LQN</strain>
        <tissue evidence="1">Leaf</tissue>
    </source>
</reference>
<name>A0AAV9K0X9_9SOLN</name>
<proteinExistence type="predicted"/>
<dbReference type="Proteomes" id="UP001311915">
    <property type="component" value="Unassembled WGS sequence"/>
</dbReference>
<evidence type="ECO:0000313" key="2">
    <source>
        <dbReference type="Proteomes" id="UP001311915"/>
    </source>
</evidence>
<organism evidence="1 2">
    <name type="scientific">Solanum pinnatisectum</name>
    <name type="common">tansyleaf nightshade</name>
    <dbReference type="NCBI Taxonomy" id="50273"/>
    <lineage>
        <taxon>Eukaryota</taxon>
        <taxon>Viridiplantae</taxon>
        <taxon>Streptophyta</taxon>
        <taxon>Embryophyta</taxon>
        <taxon>Tracheophyta</taxon>
        <taxon>Spermatophyta</taxon>
        <taxon>Magnoliopsida</taxon>
        <taxon>eudicotyledons</taxon>
        <taxon>Gunneridae</taxon>
        <taxon>Pentapetalae</taxon>
        <taxon>asterids</taxon>
        <taxon>lamiids</taxon>
        <taxon>Solanales</taxon>
        <taxon>Solanaceae</taxon>
        <taxon>Solanoideae</taxon>
        <taxon>Solaneae</taxon>
        <taxon>Solanum</taxon>
    </lineage>
</organism>